<sequence>MIFPLREIDVMGVFISPFALCLPIAFVATLGALAIVHRTRGVALLARSPAMELAVFIGLLSGLVLLLGRI</sequence>
<evidence type="ECO:0000256" key="2">
    <source>
        <dbReference type="ARBA" id="ARBA00022692"/>
    </source>
</evidence>
<dbReference type="Proteomes" id="UP000236286">
    <property type="component" value="Unassembled WGS sequence"/>
</dbReference>
<evidence type="ECO:0000256" key="5">
    <source>
        <dbReference type="SAM" id="Phobius"/>
    </source>
</evidence>
<feature type="transmembrane region" description="Helical" evidence="5">
    <location>
        <begin position="48"/>
        <end position="68"/>
    </location>
</feature>
<accession>A0A2J7TCE3</accession>
<protein>
    <recommendedName>
        <fullName evidence="8">DUF1656 domain-containing protein</fullName>
    </recommendedName>
</protein>
<keyword evidence="1" id="KW-1003">Cell membrane</keyword>
<evidence type="ECO:0000313" key="7">
    <source>
        <dbReference type="Proteomes" id="UP000236286"/>
    </source>
</evidence>
<proteinExistence type="predicted"/>
<evidence type="ECO:0000313" key="6">
    <source>
        <dbReference type="EMBL" id="PNG24437.1"/>
    </source>
</evidence>
<evidence type="ECO:0000256" key="3">
    <source>
        <dbReference type="ARBA" id="ARBA00022989"/>
    </source>
</evidence>
<comment type="caution">
    <text evidence="6">The sequence shown here is derived from an EMBL/GenBank/DDBJ whole genome shotgun (WGS) entry which is preliminary data.</text>
</comment>
<dbReference type="EMBL" id="PDZR01000032">
    <property type="protein sequence ID" value="PNG24437.1"/>
    <property type="molecule type" value="Genomic_DNA"/>
</dbReference>
<dbReference type="InterPro" id="IPR012451">
    <property type="entry name" value="DUF1656"/>
</dbReference>
<name>A0A2J7TCE3_METSI</name>
<reference evidence="6 7" key="1">
    <citation type="submission" date="2017-10" db="EMBL/GenBank/DDBJ databases">
        <title>Genome announcement of Methylocella silvestris TVC from permafrost.</title>
        <authorList>
            <person name="Wang J."/>
            <person name="Geng K."/>
            <person name="Ul-Haque F."/>
            <person name="Crombie A.T."/>
            <person name="Street L.E."/>
            <person name="Wookey P.A."/>
            <person name="Murrell J.C."/>
            <person name="Pratscher J."/>
        </authorList>
    </citation>
    <scope>NUCLEOTIDE SEQUENCE [LARGE SCALE GENOMIC DNA]</scope>
    <source>
        <strain evidence="6 7">TVC</strain>
    </source>
</reference>
<dbReference type="Pfam" id="PF07869">
    <property type="entry name" value="DUF1656"/>
    <property type="match status" value="1"/>
</dbReference>
<organism evidence="6 7">
    <name type="scientific">Methylocella silvestris</name>
    <dbReference type="NCBI Taxonomy" id="199596"/>
    <lineage>
        <taxon>Bacteria</taxon>
        <taxon>Pseudomonadati</taxon>
        <taxon>Pseudomonadota</taxon>
        <taxon>Alphaproteobacteria</taxon>
        <taxon>Hyphomicrobiales</taxon>
        <taxon>Beijerinckiaceae</taxon>
        <taxon>Methylocella</taxon>
    </lineage>
</organism>
<dbReference type="RefSeq" id="WP_102845229.1">
    <property type="nucleotide sequence ID" value="NZ_PDZR01000032.1"/>
</dbReference>
<dbReference type="AlphaFoldDB" id="A0A2J7TCE3"/>
<gene>
    <name evidence="6" type="ORF">CR492_18620</name>
</gene>
<evidence type="ECO:0000256" key="1">
    <source>
        <dbReference type="ARBA" id="ARBA00022475"/>
    </source>
</evidence>
<keyword evidence="4 5" id="KW-0472">Membrane</keyword>
<keyword evidence="3 5" id="KW-1133">Transmembrane helix</keyword>
<evidence type="ECO:0008006" key="8">
    <source>
        <dbReference type="Google" id="ProtNLM"/>
    </source>
</evidence>
<feature type="transmembrane region" description="Helical" evidence="5">
    <location>
        <begin position="12"/>
        <end position="36"/>
    </location>
</feature>
<evidence type="ECO:0000256" key="4">
    <source>
        <dbReference type="ARBA" id="ARBA00023136"/>
    </source>
</evidence>
<keyword evidence="2 5" id="KW-0812">Transmembrane</keyword>